<dbReference type="InterPro" id="IPR000182">
    <property type="entry name" value="GNAT_dom"/>
</dbReference>
<name>A0ABS7YKN3_9VIBR</name>
<proteinExistence type="predicted"/>
<dbReference type="Proteomes" id="UP001199044">
    <property type="component" value="Unassembled WGS sequence"/>
</dbReference>
<comment type="caution">
    <text evidence="2">The sequence shown here is derived from an EMBL/GenBank/DDBJ whole genome shotgun (WGS) entry which is preliminary data.</text>
</comment>
<feature type="domain" description="N-acetyltransferase" evidence="1">
    <location>
        <begin position="6"/>
        <end position="151"/>
    </location>
</feature>
<keyword evidence="3" id="KW-1185">Reference proteome</keyword>
<protein>
    <submittedName>
        <fullName evidence="2">GNAT family N-acetyltransferase</fullName>
    </submittedName>
</protein>
<gene>
    <name evidence="2" type="ORF">LDJ79_01515</name>
</gene>
<dbReference type="PROSITE" id="PS51186">
    <property type="entry name" value="GNAT"/>
    <property type="match status" value="1"/>
</dbReference>
<evidence type="ECO:0000259" key="1">
    <source>
        <dbReference type="PROSITE" id="PS51186"/>
    </source>
</evidence>
<reference evidence="3" key="1">
    <citation type="submission" date="2023-07" db="EMBL/GenBank/DDBJ databases">
        <title>Molecular identification of indigenous halophilic bacteria isolated from red sea cost, biodegradation of synthetic dyes and assessment of degraded metabolite toxicity.</title>
        <authorList>
            <person name="Chaieb K."/>
            <person name="Altayb H.N."/>
        </authorList>
    </citation>
    <scope>NUCLEOTIDE SEQUENCE [LARGE SCALE GENOMIC DNA]</scope>
    <source>
        <strain evidence="3">K20</strain>
    </source>
</reference>
<accession>A0ABS7YKN3</accession>
<sequence>MTFSVVQVVPSQASSVAPLFNDYRIFHQQKSDLSQAEQYLTARLMKQESIMFLATSPAKEPLGFVQLYPTYSSVTAGRILLLSDLYVSPNARRQGVATALLQRVKDHAADIHAQRVVLLSNKCEEEGVHQLCSKLDYQPNSELLCYSSDIM</sequence>
<dbReference type="Pfam" id="PF00583">
    <property type="entry name" value="Acetyltransf_1"/>
    <property type="match status" value="1"/>
</dbReference>
<evidence type="ECO:0000313" key="3">
    <source>
        <dbReference type="Proteomes" id="UP001199044"/>
    </source>
</evidence>
<dbReference type="InterPro" id="IPR016181">
    <property type="entry name" value="Acyl_CoA_acyltransferase"/>
</dbReference>
<dbReference type="Gene3D" id="3.40.630.30">
    <property type="match status" value="1"/>
</dbReference>
<dbReference type="CDD" id="cd04301">
    <property type="entry name" value="NAT_SF"/>
    <property type="match status" value="1"/>
</dbReference>
<organism evidence="2 3">
    <name type="scientific">Vibrio tritonius</name>
    <dbReference type="NCBI Taxonomy" id="1435069"/>
    <lineage>
        <taxon>Bacteria</taxon>
        <taxon>Pseudomonadati</taxon>
        <taxon>Pseudomonadota</taxon>
        <taxon>Gammaproteobacteria</taxon>
        <taxon>Vibrionales</taxon>
        <taxon>Vibrionaceae</taxon>
        <taxon>Vibrio</taxon>
    </lineage>
</organism>
<dbReference type="EMBL" id="JAIWIU010000008">
    <property type="protein sequence ID" value="MCA2014769.1"/>
    <property type="molecule type" value="Genomic_DNA"/>
</dbReference>
<evidence type="ECO:0000313" key="2">
    <source>
        <dbReference type="EMBL" id="MCA2014769.1"/>
    </source>
</evidence>
<dbReference type="SUPFAM" id="SSF55729">
    <property type="entry name" value="Acyl-CoA N-acyltransferases (Nat)"/>
    <property type="match status" value="1"/>
</dbReference>
<dbReference type="RefSeq" id="WP_068716735.1">
    <property type="nucleotide sequence ID" value="NZ_AP014636.1"/>
</dbReference>